<dbReference type="Proteomes" id="UP001596022">
    <property type="component" value="Unassembled WGS sequence"/>
</dbReference>
<keyword evidence="1" id="KW-0472">Membrane</keyword>
<accession>A0ABV9GSM2</accession>
<sequence>MDLMKLKLYLEILGICFTVALSYIFIANLFLGIENKPVDYVILAFSWVVVLKFNWTAHELWNKWFGK</sequence>
<evidence type="ECO:0000313" key="2">
    <source>
        <dbReference type="EMBL" id="MFC4619951.1"/>
    </source>
</evidence>
<keyword evidence="3" id="KW-1185">Reference proteome</keyword>
<proteinExistence type="predicted"/>
<keyword evidence="1" id="KW-0812">Transmembrane</keyword>
<protein>
    <submittedName>
        <fullName evidence="2">Uncharacterized protein</fullName>
    </submittedName>
</protein>
<feature type="transmembrane region" description="Helical" evidence="1">
    <location>
        <begin position="12"/>
        <end position="31"/>
    </location>
</feature>
<evidence type="ECO:0000256" key="1">
    <source>
        <dbReference type="SAM" id="Phobius"/>
    </source>
</evidence>
<dbReference type="EMBL" id="JBHSFW010000014">
    <property type="protein sequence ID" value="MFC4619951.1"/>
    <property type="molecule type" value="Genomic_DNA"/>
</dbReference>
<organism evidence="2 3">
    <name type="scientific">Camelliibacillus cellulosilyticus</name>
    <dbReference type="NCBI Taxonomy" id="2174486"/>
    <lineage>
        <taxon>Bacteria</taxon>
        <taxon>Bacillati</taxon>
        <taxon>Bacillota</taxon>
        <taxon>Bacilli</taxon>
        <taxon>Bacillales</taxon>
        <taxon>Sporolactobacillaceae</taxon>
        <taxon>Camelliibacillus</taxon>
    </lineage>
</organism>
<evidence type="ECO:0000313" key="3">
    <source>
        <dbReference type="Proteomes" id="UP001596022"/>
    </source>
</evidence>
<comment type="caution">
    <text evidence="2">The sequence shown here is derived from an EMBL/GenBank/DDBJ whole genome shotgun (WGS) entry which is preliminary data.</text>
</comment>
<name>A0ABV9GSM2_9BACL</name>
<gene>
    <name evidence="2" type="ORF">ACFO4N_14655</name>
</gene>
<dbReference type="RefSeq" id="WP_376847045.1">
    <property type="nucleotide sequence ID" value="NZ_JBHSFW010000014.1"/>
</dbReference>
<keyword evidence="1" id="KW-1133">Transmembrane helix</keyword>
<reference evidence="3" key="1">
    <citation type="journal article" date="2019" name="Int. J. Syst. Evol. Microbiol.">
        <title>The Global Catalogue of Microorganisms (GCM) 10K type strain sequencing project: providing services to taxonomists for standard genome sequencing and annotation.</title>
        <authorList>
            <consortium name="The Broad Institute Genomics Platform"/>
            <consortium name="The Broad Institute Genome Sequencing Center for Infectious Disease"/>
            <person name="Wu L."/>
            <person name="Ma J."/>
        </authorList>
    </citation>
    <scope>NUCLEOTIDE SEQUENCE [LARGE SCALE GENOMIC DNA]</scope>
    <source>
        <strain evidence="3">CGMCC 1.16306</strain>
    </source>
</reference>